<keyword evidence="4 7" id="KW-1133">Transmembrane helix</keyword>
<feature type="transmembrane region" description="Helical" evidence="7">
    <location>
        <begin position="213"/>
        <end position="243"/>
    </location>
</feature>
<keyword evidence="3 7" id="KW-0812">Transmembrane</keyword>
<dbReference type="EMBL" id="WMHZ01000004">
    <property type="protein sequence ID" value="NDO77405.1"/>
    <property type="molecule type" value="Genomic_DNA"/>
</dbReference>
<accession>A0A6N9QW14</accession>
<feature type="transmembrane region" description="Helical" evidence="7">
    <location>
        <begin position="102"/>
        <end position="123"/>
    </location>
</feature>
<keyword evidence="5 7" id="KW-0472">Membrane</keyword>
<evidence type="ECO:0000256" key="3">
    <source>
        <dbReference type="ARBA" id="ARBA00022692"/>
    </source>
</evidence>
<feature type="transmembrane region" description="Helical" evidence="7">
    <location>
        <begin position="166"/>
        <end position="185"/>
    </location>
</feature>
<feature type="region of interest" description="Disordered" evidence="6">
    <location>
        <begin position="1"/>
        <end position="34"/>
    </location>
</feature>
<protein>
    <submittedName>
        <fullName evidence="8">YihY/virulence factor BrkB family protein</fullName>
    </submittedName>
</protein>
<evidence type="ECO:0000256" key="5">
    <source>
        <dbReference type="ARBA" id="ARBA00023136"/>
    </source>
</evidence>
<feature type="transmembrane region" description="Helical" evidence="7">
    <location>
        <begin position="324"/>
        <end position="355"/>
    </location>
</feature>
<comment type="subcellular location">
    <subcellularLocation>
        <location evidence="1">Cell membrane</location>
        <topology evidence="1">Multi-pass membrane protein</topology>
    </subcellularLocation>
</comment>
<feature type="region of interest" description="Disordered" evidence="6">
    <location>
        <begin position="387"/>
        <end position="413"/>
    </location>
</feature>
<evidence type="ECO:0000256" key="1">
    <source>
        <dbReference type="ARBA" id="ARBA00004651"/>
    </source>
</evidence>
<dbReference type="AlphaFoldDB" id="A0A6N9QW14"/>
<dbReference type="Proteomes" id="UP000471026">
    <property type="component" value="Unassembled WGS sequence"/>
</dbReference>
<dbReference type="GO" id="GO:0005886">
    <property type="term" value="C:plasma membrane"/>
    <property type="evidence" value="ECO:0007669"/>
    <property type="project" value="UniProtKB-SubCell"/>
</dbReference>
<dbReference type="InterPro" id="IPR017039">
    <property type="entry name" value="Virul_fac_BrkB"/>
</dbReference>
<feature type="compositionally biased region" description="Polar residues" evidence="6">
    <location>
        <begin position="10"/>
        <end position="24"/>
    </location>
</feature>
<dbReference type="Pfam" id="PF03631">
    <property type="entry name" value="Virul_fac_BrkB"/>
    <property type="match status" value="1"/>
</dbReference>
<evidence type="ECO:0000256" key="2">
    <source>
        <dbReference type="ARBA" id="ARBA00022475"/>
    </source>
</evidence>
<name>A0A6N9QW14_9MICC</name>
<feature type="transmembrane region" description="Helical" evidence="7">
    <location>
        <begin position="263"/>
        <end position="281"/>
    </location>
</feature>
<evidence type="ECO:0000256" key="6">
    <source>
        <dbReference type="SAM" id="MobiDB-lite"/>
    </source>
</evidence>
<reference evidence="8 9" key="1">
    <citation type="submission" date="2019-11" db="EMBL/GenBank/DDBJ databases">
        <title>Draft genome sequence of Kocuria indica DP-K7, a methyl red degrading Actinobacterium.</title>
        <authorList>
            <person name="Kumaran S."/>
            <person name="Tischler D."/>
            <person name="Ngo A.C.R."/>
            <person name="Schultes F."/>
        </authorList>
    </citation>
    <scope>NUCLEOTIDE SEQUENCE [LARGE SCALE GENOMIC DNA]</scope>
    <source>
        <strain evidence="8 9">DP-K7</strain>
    </source>
</reference>
<evidence type="ECO:0000256" key="4">
    <source>
        <dbReference type="ARBA" id="ARBA00022989"/>
    </source>
</evidence>
<feature type="compositionally biased region" description="Low complexity" evidence="6">
    <location>
        <begin position="399"/>
        <end position="413"/>
    </location>
</feature>
<evidence type="ECO:0000313" key="8">
    <source>
        <dbReference type="EMBL" id="NDO77405.1"/>
    </source>
</evidence>
<comment type="caution">
    <text evidence="8">The sequence shown here is derived from an EMBL/GenBank/DDBJ whole genome shotgun (WGS) entry which is preliminary data.</text>
</comment>
<evidence type="ECO:0000256" key="7">
    <source>
        <dbReference type="SAM" id="Phobius"/>
    </source>
</evidence>
<proteinExistence type="predicted"/>
<sequence>MNAGRGTCGTGSPSAGRSRTTVSHTDPPPVVPALTDRAGLHAEHRRLREVRRDLAAQRAPLGKRAGALGAWFFARFMSVFPVRVVAHYMFHGGPLMSAGLAYQLLFASTSLLVICFAALATFLGTDSPLQQTLVAGLVQNIPGLLDVGDGSGGVIPLSLLENTGPFTVASTVALAVLLFTAWRWVAGIRLATRRMFELPPAPGVPVAAVPRDLAWLVVIGLLLLASATVSVFASGAVDGVLGWLVQLGLTGLQPWLDGGAKSAVTLGVGLLVDVLMSLALVRGVAQLKLHRKALLATIVTGALGSQVLRYGGSEIIARSADNPYLLSFAVLVGVLLWFNLYGQILLLAAAVGALVQADIRGARAQPEREDRAVTVVAATSLPDAARGLGHAPPVHFDRPAAGSSAAPASSSDT</sequence>
<organism evidence="8 9">
    <name type="scientific">Kocuria marina subsp. indica</name>
    <dbReference type="NCBI Taxonomy" id="1049583"/>
    <lineage>
        <taxon>Bacteria</taxon>
        <taxon>Bacillati</taxon>
        <taxon>Actinomycetota</taxon>
        <taxon>Actinomycetes</taxon>
        <taxon>Micrococcales</taxon>
        <taxon>Micrococcaceae</taxon>
        <taxon>Kocuria</taxon>
    </lineage>
</organism>
<evidence type="ECO:0000313" key="9">
    <source>
        <dbReference type="Proteomes" id="UP000471026"/>
    </source>
</evidence>
<keyword evidence="2" id="KW-1003">Cell membrane</keyword>
<gene>
    <name evidence="8" type="ORF">GKZ75_03930</name>
</gene>